<sequence length="292" mass="33238">MCDRSYESTSRPRDHFCSPLNRQDSISTLTFDGVPVSAPPAASRIGNVGGRIGPFALDLNEVGYSCHPHFKNRSWGACHHLGGGRMSEITLEEFLFMNCDVSGANRPQVQQLNPFRIMIDHDPVASNGDWIQQQMMMGTKLEMAECCSENRADGSFGVGFEGQRQLNRFGPLSPGISVGSPCESGIVTDRKRRCTEVFDKTGERRKKRMIKNRESAARSRARKQDYMNHLEAEVTHLREANDLLRKEKEADMMIGSKLRLSYQLHHFEVFLYMMRKATPHSLLLFPFFVWFL</sequence>
<proteinExistence type="predicted"/>
<name>A0ACB9SD10_9MYRT</name>
<comment type="caution">
    <text evidence="1">The sequence shown here is derived from an EMBL/GenBank/DDBJ whole genome shotgun (WGS) entry which is preliminary data.</text>
</comment>
<dbReference type="Proteomes" id="UP001057402">
    <property type="component" value="Chromosome 1"/>
</dbReference>
<keyword evidence="2" id="KW-1185">Reference proteome</keyword>
<dbReference type="EMBL" id="CM042880">
    <property type="protein sequence ID" value="KAI4389127.1"/>
    <property type="molecule type" value="Genomic_DNA"/>
</dbReference>
<evidence type="ECO:0000313" key="2">
    <source>
        <dbReference type="Proteomes" id="UP001057402"/>
    </source>
</evidence>
<accession>A0ACB9SD10</accession>
<organism evidence="1 2">
    <name type="scientific">Melastoma candidum</name>
    <dbReference type="NCBI Taxonomy" id="119954"/>
    <lineage>
        <taxon>Eukaryota</taxon>
        <taxon>Viridiplantae</taxon>
        <taxon>Streptophyta</taxon>
        <taxon>Embryophyta</taxon>
        <taxon>Tracheophyta</taxon>
        <taxon>Spermatophyta</taxon>
        <taxon>Magnoliopsida</taxon>
        <taxon>eudicotyledons</taxon>
        <taxon>Gunneridae</taxon>
        <taxon>Pentapetalae</taxon>
        <taxon>rosids</taxon>
        <taxon>malvids</taxon>
        <taxon>Myrtales</taxon>
        <taxon>Melastomataceae</taxon>
        <taxon>Melastomatoideae</taxon>
        <taxon>Melastomateae</taxon>
        <taxon>Melastoma</taxon>
    </lineage>
</organism>
<protein>
    <submittedName>
        <fullName evidence="1">Uncharacterized protein</fullName>
    </submittedName>
</protein>
<reference evidence="2" key="1">
    <citation type="journal article" date="2023" name="Front. Plant Sci.">
        <title>Chromosomal-level genome assembly of Melastoma candidum provides insights into trichome evolution.</title>
        <authorList>
            <person name="Zhong Y."/>
            <person name="Wu W."/>
            <person name="Sun C."/>
            <person name="Zou P."/>
            <person name="Liu Y."/>
            <person name="Dai S."/>
            <person name="Zhou R."/>
        </authorList>
    </citation>
    <scope>NUCLEOTIDE SEQUENCE [LARGE SCALE GENOMIC DNA]</scope>
</reference>
<evidence type="ECO:0000313" key="1">
    <source>
        <dbReference type="EMBL" id="KAI4389127.1"/>
    </source>
</evidence>
<gene>
    <name evidence="1" type="ORF">MLD38_001385</name>
</gene>